<evidence type="ECO:0000313" key="2">
    <source>
        <dbReference type="Proteomes" id="UP000198693"/>
    </source>
</evidence>
<protein>
    <recommendedName>
        <fullName evidence="3">SatD family (SatD)</fullName>
    </recommendedName>
</protein>
<name>A0A1I7KAS2_9GAMM</name>
<keyword evidence="2" id="KW-1185">Reference proteome</keyword>
<organism evidence="1 2">
    <name type="scientific">Halomonas korlensis</name>
    <dbReference type="NCBI Taxonomy" id="463301"/>
    <lineage>
        <taxon>Bacteria</taxon>
        <taxon>Pseudomonadati</taxon>
        <taxon>Pseudomonadota</taxon>
        <taxon>Gammaproteobacteria</taxon>
        <taxon>Oceanospirillales</taxon>
        <taxon>Halomonadaceae</taxon>
        <taxon>Halomonas</taxon>
    </lineage>
</organism>
<dbReference type="RefSeq" id="WP_089797301.1">
    <property type="nucleotide sequence ID" value="NZ_FPBP01000017.1"/>
</dbReference>
<dbReference type="SUPFAM" id="SSF55073">
    <property type="entry name" value="Nucleotide cyclase"/>
    <property type="match status" value="1"/>
</dbReference>
<accession>A0A1I7KAS2</accession>
<proteinExistence type="predicted"/>
<dbReference type="STRING" id="463301.SAMN04487955_1176"/>
<dbReference type="OrthoDB" id="7064118at2"/>
<evidence type="ECO:0008006" key="3">
    <source>
        <dbReference type="Google" id="ProtNLM"/>
    </source>
</evidence>
<dbReference type="InterPro" id="IPR029787">
    <property type="entry name" value="Nucleotide_cyclase"/>
</dbReference>
<dbReference type="AlphaFoldDB" id="A0A1I7KAS2"/>
<gene>
    <name evidence="1" type="ORF">SAMN04487955_1176</name>
</gene>
<evidence type="ECO:0000313" key="1">
    <source>
        <dbReference type="EMBL" id="SFU94524.1"/>
    </source>
</evidence>
<dbReference type="Gene3D" id="3.30.70.1230">
    <property type="entry name" value="Nucleotide cyclase"/>
    <property type="match status" value="1"/>
</dbReference>
<reference evidence="2" key="1">
    <citation type="submission" date="2016-10" db="EMBL/GenBank/DDBJ databases">
        <authorList>
            <person name="Varghese N."/>
            <person name="Submissions S."/>
        </authorList>
    </citation>
    <scope>NUCLEOTIDE SEQUENCE [LARGE SCALE GENOMIC DNA]</scope>
    <source>
        <strain evidence="2">CGMCC 1.6981</strain>
    </source>
</reference>
<dbReference type="Proteomes" id="UP000198693">
    <property type="component" value="Unassembled WGS sequence"/>
</dbReference>
<dbReference type="EMBL" id="FPBP01000017">
    <property type="protein sequence ID" value="SFU94524.1"/>
    <property type="molecule type" value="Genomic_DNA"/>
</dbReference>
<sequence>MSRRIAVLTGDVIDSRRVTDAAHLYHVLDATLATLAKRHAGRGQRYRGDGFQLVLADAGQAMTAAIQLRAELIRHSEPHQRWDARIAIAIGEDNWQATQAITDADGEVFVRSGQALDAMETHHLTLSLIEAEQDDCLSLITRFVDDLVDGWSRYSAEIVFLSLQQSVTQQALAEQLGIRQPSVHKRLRAARWALLADTLACFEKRLADPDFRS</sequence>